<protein>
    <recommendedName>
        <fullName evidence="3">3'-phosphoadenosine 5'-phosphosulfate sulfotransferase (PAPS reductase)/FAD synthetase</fullName>
    </recommendedName>
</protein>
<dbReference type="InterPro" id="IPR014729">
    <property type="entry name" value="Rossmann-like_a/b/a_fold"/>
</dbReference>
<evidence type="ECO:0000313" key="1">
    <source>
        <dbReference type="EMBL" id="PYF05011.1"/>
    </source>
</evidence>
<dbReference type="Gene3D" id="3.40.50.620">
    <property type="entry name" value="HUPs"/>
    <property type="match status" value="1"/>
</dbReference>
<dbReference type="EMBL" id="QJTI01000002">
    <property type="protein sequence ID" value="PYF05011.1"/>
    <property type="molecule type" value="Genomic_DNA"/>
</dbReference>
<proteinExistence type="predicted"/>
<evidence type="ECO:0008006" key="3">
    <source>
        <dbReference type="Google" id="ProtNLM"/>
    </source>
</evidence>
<sequence>MPDCAIMGDTGWEPAAVYDHLRWLMSGNVLPFPVHIVSAGNIRDDLVARSNGEGGRFITVPFFLKHANGKHGISRRQCSNHYKIEPVRKKVRELLGKGPRDRIAPGAVEKWIGISTDEIIRATPSRVRFEVNRHPLIEKRMSRQDCLAWLKRNGYPPPPKSSCIGCPFHSNSMWRDMRDNDVGAWADAVEIDRIIRNPVDRPGVPKMRGSQFMHAQRIPLSDVDLSTAEDRGQLNMFNHECEGMCGV</sequence>
<organism evidence="1 2">
    <name type="scientific">Rhodopseudomonas faecalis</name>
    <dbReference type="NCBI Taxonomy" id="99655"/>
    <lineage>
        <taxon>Bacteria</taxon>
        <taxon>Pseudomonadati</taxon>
        <taxon>Pseudomonadota</taxon>
        <taxon>Alphaproteobacteria</taxon>
        <taxon>Hyphomicrobiales</taxon>
        <taxon>Nitrobacteraceae</taxon>
        <taxon>Rhodopseudomonas</taxon>
    </lineage>
</organism>
<accession>A0A318TJG1</accession>
<dbReference type="Proteomes" id="UP000248148">
    <property type="component" value="Unassembled WGS sequence"/>
</dbReference>
<reference evidence="1 2" key="1">
    <citation type="submission" date="2018-06" db="EMBL/GenBank/DDBJ databases">
        <title>Genomic Encyclopedia of Archaeal and Bacterial Type Strains, Phase II (KMG-II): from individual species to whole genera.</title>
        <authorList>
            <person name="Goeker M."/>
        </authorList>
    </citation>
    <scope>NUCLEOTIDE SEQUENCE [LARGE SCALE GENOMIC DNA]</scope>
    <source>
        <strain evidence="1 2">JCM 11668</strain>
    </source>
</reference>
<evidence type="ECO:0000313" key="2">
    <source>
        <dbReference type="Proteomes" id="UP000248148"/>
    </source>
</evidence>
<gene>
    <name evidence="1" type="ORF">BJ122_102237</name>
</gene>
<comment type="caution">
    <text evidence="1">The sequence shown here is derived from an EMBL/GenBank/DDBJ whole genome shotgun (WGS) entry which is preliminary data.</text>
</comment>
<keyword evidence="2" id="KW-1185">Reference proteome</keyword>
<dbReference type="AlphaFoldDB" id="A0A318TJG1"/>
<name>A0A318TJG1_9BRAD</name>